<evidence type="ECO:0000256" key="7">
    <source>
        <dbReference type="ARBA" id="ARBA00022695"/>
    </source>
</evidence>
<proteinExistence type="inferred from homology"/>
<dbReference type="SUPFAM" id="SSF53218">
    <property type="entry name" value="Molybdenum cofactor biosynthesis proteins"/>
    <property type="match status" value="1"/>
</dbReference>
<dbReference type="GO" id="GO:0006747">
    <property type="term" value="P:FAD biosynthetic process"/>
    <property type="evidence" value="ECO:0007669"/>
    <property type="project" value="TreeGrafter"/>
</dbReference>
<accession>A0A087UBU6</accession>
<feature type="non-terminal residue" evidence="15">
    <location>
        <position position="519"/>
    </location>
</feature>
<dbReference type="GO" id="GO:0005524">
    <property type="term" value="F:ATP binding"/>
    <property type="evidence" value="ECO:0007669"/>
    <property type="project" value="UniProtKB-KW"/>
</dbReference>
<dbReference type="Pfam" id="PF01507">
    <property type="entry name" value="PAPS_reduct"/>
    <property type="match status" value="1"/>
</dbReference>
<protein>
    <recommendedName>
        <fullName evidence="3">FAD synthase</fullName>
        <ecNumber evidence="3">2.7.7.2</ecNumber>
    </recommendedName>
    <alternativeName>
        <fullName evidence="11">FAD pyrophosphorylase</fullName>
    </alternativeName>
    <alternativeName>
        <fullName evidence="12">FMN adenylyltransferase</fullName>
    </alternativeName>
</protein>
<evidence type="ECO:0000256" key="5">
    <source>
        <dbReference type="ARBA" id="ARBA00022643"/>
    </source>
</evidence>
<evidence type="ECO:0000313" key="15">
    <source>
        <dbReference type="EMBL" id="KFM74835.1"/>
    </source>
</evidence>
<dbReference type="AlphaFoldDB" id="A0A087UBU6"/>
<evidence type="ECO:0000256" key="12">
    <source>
        <dbReference type="ARBA" id="ARBA00031871"/>
    </source>
</evidence>
<dbReference type="InterPro" id="IPR036425">
    <property type="entry name" value="MoaB/Mog-like_dom_sf"/>
</dbReference>
<comment type="similarity">
    <text evidence="2">In the N-terminal section; belongs to the MoaB/Mog family.</text>
</comment>
<dbReference type="InterPro" id="IPR056596">
    <property type="entry name" value="FLAD1_M"/>
</dbReference>
<dbReference type="Proteomes" id="UP000054359">
    <property type="component" value="Unassembled WGS sequence"/>
</dbReference>
<evidence type="ECO:0000256" key="6">
    <source>
        <dbReference type="ARBA" id="ARBA00022679"/>
    </source>
</evidence>
<evidence type="ECO:0000256" key="11">
    <source>
        <dbReference type="ARBA" id="ARBA00031145"/>
    </source>
</evidence>
<dbReference type="SUPFAM" id="SSF52402">
    <property type="entry name" value="Adenine nucleotide alpha hydrolases-like"/>
    <property type="match status" value="1"/>
</dbReference>
<sequence length="519" mass="58801">MLLRNCTKIFASCNGITKFIYLKDIIHSITLNRCNNAFREVTAGVLIIGDEILKGQIDDLNSSFLIKNLNLSGIKIQKLAILPDDVRIIAKEVSDLSKNCTVVLTSGGIGPTHDDVTFEAVSKACNEELQVNEYLSNLFMNYYGVHDNHNPAVLKFASIPKSATLHFGSSNFAGRKIMFPLISLKNIFMFPGVPILLQKGFKIFKSSFLLQNSPHFNKTIHITLDEFSITPLLNEAVQEFKGKVKFGSYPVFSNNYYKVKLTLESLNETFIQEAYNYFKSKLPPGSIVDLKADVLKVAKDDVYALSEHFPAVSSALAVIEEMLKVYSLSNICICFNGGKDCTALLHVLYSSVQKLCPNEWNHIRGLYVRNGETFQELENFVQEIITKYQLNLTVIEGDMKETISQYLKSHPQIKAVIMGTRRCDPGASELKYFSQTDSKWPPVMRILPLLDWSYNDVWSFIRNLQLPYCVLYDRGYTSLGIKSTSWPNPALLIDKREGYEKYKPAYTLTDIRKERSGRS</sequence>
<dbReference type="Pfam" id="PF24102">
    <property type="entry name" value="FLAD1_M"/>
    <property type="match status" value="1"/>
</dbReference>
<reference evidence="15 16" key="1">
    <citation type="submission" date="2013-11" db="EMBL/GenBank/DDBJ databases">
        <title>Genome sequencing of Stegodyphus mimosarum.</title>
        <authorList>
            <person name="Bechsgaard J."/>
        </authorList>
    </citation>
    <scope>NUCLEOTIDE SEQUENCE [LARGE SCALE GENOMIC DNA]</scope>
</reference>
<evidence type="ECO:0000256" key="1">
    <source>
        <dbReference type="ARBA" id="ARBA00004726"/>
    </source>
</evidence>
<organism evidence="15 16">
    <name type="scientific">Stegodyphus mimosarum</name>
    <name type="common">African social velvet spider</name>
    <dbReference type="NCBI Taxonomy" id="407821"/>
    <lineage>
        <taxon>Eukaryota</taxon>
        <taxon>Metazoa</taxon>
        <taxon>Ecdysozoa</taxon>
        <taxon>Arthropoda</taxon>
        <taxon>Chelicerata</taxon>
        <taxon>Arachnida</taxon>
        <taxon>Araneae</taxon>
        <taxon>Araneomorphae</taxon>
        <taxon>Entelegynae</taxon>
        <taxon>Eresoidea</taxon>
        <taxon>Eresidae</taxon>
        <taxon>Stegodyphus</taxon>
    </lineage>
</organism>
<keyword evidence="10" id="KW-0067">ATP-binding</keyword>
<dbReference type="OMA" id="PDWVNNY"/>
<evidence type="ECO:0000256" key="4">
    <source>
        <dbReference type="ARBA" id="ARBA00022630"/>
    </source>
</evidence>
<evidence type="ECO:0000256" key="8">
    <source>
        <dbReference type="ARBA" id="ARBA00022741"/>
    </source>
</evidence>
<keyword evidence="16" id="KW-1185">Reference proteome</keyword>
<gene>
    <name evidence="15" type="ORF">X975_00574</name>
</gene>
<evidence type="ECO:0000313" key="16">
    <source>
        <dbReference type="Proteomes" id="UP000054359"/>
    </source>
</evidence>
<dbReference type="PANTHER" id="PTHR23293:SF9">
    <property type="entry name" value="FAD SYNTHASE"/>
    <property type="match status" value="1"/>
</dbReference>
<dbReference type="CDD" id="cd23948">
    <property type="entry name" value="FAD_synthase"/>
    <property type="match status" value="1"/>
</dbReference>
<dbReference type="Gene3D" id="3.40.980.10">
    <property type="entry name" value="MoaB/Mog-like domain"/>
    <property type="match status" value="1"/>
</dbReference>
<dbReference type="Pfam" id="PF00994">
    <property type="entry name" value="MoCF_biosynth"/>
    <property type="match status" value="1"/>
</dbReference>
<dbReference type="Gene3D" id="3.40.50.620">
    <property type="entry name" value="HUPs"/>
    <property type="match status" value="1"/>
</dbReference>
<dbReference type="STRING" id="407821.A0A087UBU6"/>
<keyword evidence="5" id="KW-0288">FMN</keyword>
<dbReference type="EMBL" id="KK119125">
    <property type="protein sequence ID" value="KFM74835.1"/>
    <property type="molecule type" value="Genomic_DNA"/>
</dbReference>
<evidence type="ECO:0000256" key="13">
    <source>
        <dbReference type="ARBA" id="ARBA00049494"/>
    </source>
</evidence>
<evidence type="ECO:0000256" key="2">
    <source>
        <dbReference type="ARBA" id="ARBA00007589"/>
    </source>
</evidence>
<dbReference type="EC" id="2.7.7.2" evidence="3"/>
<dbReference type="SMART" id="SM00852">
    <property type="entry name" value="MoCF_biosynth"/>
    <property type="match status" value="1"/>
</dbReference>
<dbReference type="OrthoDB" id="270728at2759"/>
<dbReference type="InterPro" id="IPR014729">
    <property type="entry name" value="Rossmann-like_a/b/a_fold"/>
</dbReference>
<dbReference type="InterPro" id="IPR001453">
    <property type="entry name" value="MoaB/Mog_dom"/>
</dbReference>
<dbReference type="PANTHER" id="PTHR23293">
    <property type="entry name" value="FAD SYNTHETASE-RELATED FMN ADENYLYLTRANSFERASE"/>
    <property type="match status" value="1"/>
</dbReference>
<keyword evidence="4" id="KW-0285">Flavoprotein</keyword>
<dbReference type="InterPro" id="IPR002500">
    <property type="entry name" value="PAPS_reduct_dom"/>
</dbReference>
<keyword evidence="9" id="KW-0274">FAD</keyword>
<evidence type="ECO:0000256" key="9">
    <source>
        <dbReference type="ARBA" id="ARBA00022827"/>
    </source>
</evidence>
<keyword evidence="8" id="KW-0547">Nucleotide-binding</keyword>
<evidence type="ECO:0000256" key="3">
    <source>
        <dbReference type="ARBA" id="ARBA00012393"/>
    </source>
</evidence>
<dbReference type="GO" id="GO:0003919">
    <property type="term" value="F:FMN adenylyltransferase activity"/>
    <property type="evidence" value="ECO:0007669"/>
    <property type="project" value="UniProtKB-EC"/>
</dbReference>
<name>A0A087UBU6_STEMI</name>
<comment type="catalytic activity">
    <reaction evidence="13">
        <text>FMN + ATP + H(+) = FAD + diphosphate</text>
        <dbReference type="Rhea" id="RHEA:17237"/>
        <dbReference type="ChEBI" id="CHEBI:15378"/>
        <dbReference type="ChEBI" id="CHEBI:30616"/>
        <dbReference type="ChEBI" id="CHEBI:33019"/>
        <dbReference type="ChEBI" id="CHEBI:57692"/>
        <dbReference type="ChEBI" id="CHEBI:58210"/>
        <dbReference type="EC" id="2.7.7.2"/>
    </reaction>
</comment>
<keyword evidence="6" id="KW-0808">Transferase</keyword>
<feature type="domain" description="MoaB/Mog" evidence="14">
    <location>
        <begin position="44"/>
        <end position="211"/>
    </location>
</feature>
<evidence type="ECO:0000256" key="10">
    <source>
        <dbReference type="ARBA" id="ARBA00022840"/>
    </source>
</evidence>
<evidence type="ECO:0000259" key="14">
    <source>
        <dbReference type="SMART" id="SM00852"/>
    </source>
</evidence>
<comment type="pathway">
    <text evidence="1">Cofactor biosynthesis; FAD biosynthesis; FAD from FMN: step 1/1.</text>
</comment>
<keyword evidence="7" id="KW-0548">Nucleotidyltransferase</keyword>